<dbReference type="Proteomes" id="UP000075714">
    <property type="component" value="Unassembled WGS sequence"/>
</dbReference>
<reference evidence="2" key="1">
    <citation type="journal article" date="2016" name="Nat. Commun.">
        <title>The Gonium pectorale genome demonstrates co-option of cell cycle regulation during the evolution of multicellularity.</title>
        <authorList>
            <person name="Hanschen E.R."/>
            <person name="Marriage T.N."/>
            <person name="Ferris P.J."/>
            <person name="Hamaji T."/>
            <person name="Toyoda A."/>
            <person name="Fujiyama A."/>
            <person name="Neme R."/>
            <person name="Noguchi H."/>
            <person name="Minakuchi Y."/>
            <person name="Suzuki M."/>
            <person name="Kawai-Toyooka H."/>
            <person name="Smith D.R."/>
            <person name="Sparks H."/>
            <person name="Anderson J."/>
            <person name="Bakaric R."/>
            <person name="Luria V."/>
            <person name="Karger A."/>
            <person name="Kirschner M.W."/>
            <person name="Durand P.M."/>
            <person name="Michod R.E."/>
            <person name="Nozaki H."/>
            <person name="Olson B.J."/>
        </authorList>
    </citation>
    <scope>NUCLEOTIDE SEQUENCE [LARGE SCALE GENOMIC DNA]</scope>
    <source>
        <strain evidence="2">NIES-2863</strain>
    </source>
</reference>
<protein>
    <submittedName>
        <fullName evidence="1">Uncharacterized protein</fullName>
    </submittedName>
</protein>
<name>A0A150GDB6_GONPE</name>
<gene>
    <name evidence="1" type="ORF">GPECTOR_36g55</name>
</gene>
<sequence length="164" mass="17534">MHYKCWAFVMRTRYPSPMRSVELSGGKPLYGAATGSAGVAAEEHFKRVAAAYHMLLHVADGNAGALPGPAAAASWAHGAASGAGAAAEAAVDDEQLADLVSADLLLEASRLRLSEFDLIFLHQRASGGASGLPSVWPDAAQSVDDIWRRIRRRVEKRRKRQGAR</sequence>
<dbReference type="AlphaFoldDB" id="A0A150GDB6"/>
<proteinExistence type="predicted"/>
<dbReference type="OrthoDB" id="552697at2759"/>
<evidence type="ECO:0000313" key="1">
    <source>
        <dbReference type="EMBL" id="KXZ47330.1"/>
    </source>
</evidence>
<dbReference type="EMBL" id="LSYV01000037">
    <property type="protein sequence ID" value="KXZ47330.1"/>
    <property type="molecule type" value="Genomic_DNA"/>
</dbReference>
<keyword evidence="2" id="KW-1185">Reference proteome</keyword>
<comment type="caution">
    <text evidence="1">The sequence shown here is derived from an EMBL/GenBank/DDBJ whole genome shotgun (WGS) entry which is preliminary data.</text>
</comment>
<organism evidence="1 2">
    <name type="scientific">Gonium pectorale</name>
    <name type="common">Green alga</name>
    <dbReference type="NCBI Taxonomy" id="33097"/>
    <lineage>
        <taxon>Eukaryota</taxon>
        <taxon>Viridiplantae</taxon>
        <taxon>Chlorophyta</taxon>
        <taxon>core chlorophytes</taxon>
        <taxon>Chlorophyceae</taxon>
        <taxon>CS clade</taxon>
        <taxon>Chlamydomonadales</taxon>
        <taxon>Volvocaceae</taxon>
        <taxon>Gonium</taxon>
    </lineage>
</organism>
<evidence type="ECO:0000313" key="2">
    <source>
        <dbReference type="Proteomes" id="UP000075714"/>
    </source>
</evidence>
<accession>A0A150GDB6</accession>